<dbReference type="PATRIC" id="fig|851.8.peg.1933"/>
<dbReference type="AlphaFoldDB" id="A0A133NN47"/>
<organism evidence="1 2">
    <name type="scientific">Fusobacterium nucleatum</name>
    <dbReference type="NCBI Taxonomy" id="851"/>
    <lineage>
        <taxon>Bacteria</taxon>
        <taxon>Fusobacteriati</taxon>
        <taxon>Fusobacteriota</taxon>
        <taxon>Fusobacteriia</taxon>
        <taxon>Fusobacteriales</taxon>
        <taxon>Fusobacteriaceae</taxon>
        <taxon>Fusobacterium</taxon>
    </lineage>
</organism>
<name>A0A133NN47_FUSNU</name>
<evidence type="ECO:0000313" key="2">
    <source>
        <dbReference type="Proteomes" id="UP000070401"/>
    </source>
</evidence>
<dbReference type="EMBL" id="LRPY01000187">
    <property type="protein sequence ID" value="KXA17704.1"/>
    <property type="molecule type" value="Genomic_DNA"/>
</dbReference>
<comment type="caution">
    <text evidence="1">The sequence shown here is derived from an EMBL/GenBank/DDBJ whole genome shotgun (WGS) entry which is preliminary data.</text>
</comment>
<proteinExistence type="predicted"/>
<reference evidence="2" key="1">
    <citation type="submission" date="2016-01" db="EMBL/GenBank/DDBJ databases">
        <authorList>
            <person name="Mitreva M."/>
            <person name="Pepin K.H."/>
            <person name="Mihindukulasuriya K.A."/>
            <person name="Fulton R."/>
            <person name="Fronick C."/>
            <person name="O'Laughlin M."/>
            <person name="Miner T."/>
            <person name="Herter B."/>
            <person name="Rosa B.A."/>
            <person name="Cordes M."/>
            <person name="Tomlinson C."/>
            <person name="Wollam A."/>
            <person name="Palsikar V.B."/>
            <person name="Mardis E.R."/>
            <person name="Wilson R.K."/>
        </authorList>
    </citation>
    <scope>NUCLEOTIDE SEQUENCE [LARGE SCALE GENOMIC DNA]</scope>
    <source>
        <strain evidence="2">MJR7757B</strain>
    </source>
</reference>
<dbReference type="Proteomes" id="UP000070401">
    <property type="component" value="Unassembled WGS sequence"/>
</dbReference>
<protein>
    <submittedName>
        <fullName evidence="1">Uncharacterized protein</fullName>
    </submittedName>
</protein>
<gene>
    <name evidence="1" type="ORF">HMPREF3221_01921</name>
</gene>
<evidence type="ECO:0000313" key="1">
    <source>
        <dbReference type="EMBL" id="KXA17704.1"/>
    </source>
</evidence>
<dbReference type="RefSeq" id="WP_060798784.1">
    <property type="nucleotide sequence ID" value="NZ_KQ956750.1"/>
</dbReference>
<accession>A0A133NN47</accession>
<keyword evidence="2" id="KW-1185">Reference proteome</keyword>
<sequence>MINRFGFYGHNITTKLEKTIKKYKKIFTKSEYSFYVKQSTDTFYAFFYIFLLQNYDEYTKNFYVSSD</sequence>